<dbReference type="Proteomes" id="UP001431783">
    <property type="component" value="Unassembled WGS sequence"/>
</dbReference>
<evidence type="ECO:0000313" key="9">
    <source>
        <dbReference type="EMBL" id="KAK9893008.1"/>
    </source>
</evidence>
<comment type="subunit">
    <text evidence="2">Heterodimer of a B chain and an A chain linked by two disulfide bonds.</text>
</comment>
<evidence type="ECO:0000313" key="10">
    <source>
        <dbReference type="Proteomes" id="UP001431783"/>
    </source>
</evidence>
<keyword evidence="6" id="KW-0964">Secreted</keyword>
<dbReference type="GO" id="GO:0005179">
    <property type="term" value="F:hormone activity"/>
    <property type="evidence" value="ECO:0007669"/>
    <property type="project" value="InterPro"/>
</dbReference>
<reference evidence="9 10" key="1">
    <citation type="submission" date="2023-03" db="EMBL/GenBank/DDBJ databases">
        <title>Genome insight into feeding habits of ladybird beetles.</title>
        <authorList>
            <person name="Li H.-S."/>
            <person name="Huang Y.-H."/>
            <person name="Pang H."/>
        </authorList>
    </citation>
    <scope>NUCLEOTIDE SEQUENCE [LARGE SCALE GENOMIC DNA]</scope>
    <source>
        <strain evidence="9">SYSU_2023b</strain>
        <tissue evidence="9">Whole body</tissue>
    </source>
</reference>
<dbReference type="SMART" id="SM00078">
    <property type="entry name" value="IlGF"/>
    <property type="match status" value="1"/>
</dbReference>
<comment type="caution">
    <text evidence="9">The sequence shown here is derived from an EMBL/GenBank/DDBJ whole genome shotgun (WGS) entry which is preliminary data.</text>
</comment>
<dbReference type="AlphaFoldDB" id="A0AAW1VGP4"/>
<dbReference type="InterPro" id="IPR016179">
    <property type="entry name" value="Insulin-like"/>
</dbReference>
<dbReference type="GO" id="GO:0005576">
    <property type="term" value="C:extracellular region"/>
    <property type="evidence" value="ECO:0007669"/>
    <property type="project" value="UniProtKB-SubCell"/>
</dbReference>
<proteinExistence type="inferred from homology"/>
<evidence type="ECO:0000256" key="4">
    <source>
        <dbReference type="ARBA" id="ARBA00022729"/>
    </source>
</evidence>
<feature type="domain" description="Insulin-like" evidence="8">
    <location>
        <begin position="30"/>
        <end position="130"/>
    </location>
</feature>
<evidence type="ECO:0000256" key="2">
    <source>
        <dbReference type="ARBA" id="ARBA00011207"/>
    </source>
</evidence>
<dbReference type="Pfam" id="PF00049">
    <property type="entry name" value="Insulin"/>
    <property type="match status" value="1"/>
</dbReference>
<evidence type="ECO:0000256" key="6">
    <source>
        <dbReference type="RuleBase" id="RU000406"/>
    </source>
</evidence>
<evidence type="ECO:0000256" key="3">
    <source>
        <dbReference type="ARBA" id="ARBA00022685"/>
    </source>
</evidence>
<protein>
    <recommendedName>
        <fullName evidence="8">Insulin-like domain-containing protein</fullName>
    </recommendedName>
</protein>
<dbReference type="PANTHER" id="PTHR13647">
    <property type="entry name" value="INSULIN-LIKE PEPTIDE 2-RELATED"/>
    <property type="match status" value="1"/>
</dbReference>
<evidence type="ECO:0000256" key="7">
    <source>
        <dbReference type="SAM" id="SignalP"/>
    </source>
</evidence>
<dbReference type="SUPFAM" id="SSF56994">
    <property type="entry name" value="Insulin-like"/>
    <property type="match status" value="1"/>
</dbReference>
<keyword evidence="3" id="KW-0165">Cleavage on pair of basic residues</keyword>
<dbReference type="PIRSF" id="PIRSF018431">
    <property type="entry name" value="Molluscan_insulin_rel_peptide"/>
    <property type="match status" value="1"/>
</dbReference>
<keyword evidence="4 7" id="KW-0732">Signal</keyword>
<keyword evidence="10" id="KW-1185">Reference proteome</keyword>
<dbReference type="InterPro" id="IPR022352">
    <property type="entry name" value="Ins/IGF/rlx"/>
</dbReference>
<feature type="signal peptide" evidence="7">
    <location>
        <begin position="1"/>
        <end position="21"/>
    </location>
</feature>
<dbReference type="PRINTS" id="PR00276">
    <property type="entry name" value="INSULINFAMLY"/>
</dbReference>
<dbReference type="PANTHER" id="PTHR13647:SF4">
    <property type="entry name" value="INSULIN-LIKE PEPTIDE 1-RELATED"/>
    <property type="match status" value="1"/>
</dbReference>
<comment type="subcellular location">
    <subcellularLocation>
        <location evidence="6">Secreted</location>
    </subcellularLocation>
</comment>
<keyword evidence="5" id="KW-1015">Disulfide bond</keyword>
<dbReference type="PROSITE" id="PS00262">
    <property type="entry name" value="INSULIN"/>
    <property type="match status" value="1"/>
</dbReference>
<organism evidence="9 10">
    <name type="scientific">Henosepilachna vigintioctopunctata</name>
    <dbReference type="NCBI Taxonomy" id="420089"/>
    <lineage>
        <taxon>Eukaryota</taxon>
        <taxon>Metazoa</taxon>
        <taxon>Ecdysozoa</taxon>
        <taxon>Arthropoda</taxon>
        <taxon>Hexapoda</taxon>
        <taxon>Insecta</taxon>
        <taxon>Pterygota</taxon>
        <taxon>Neoptera</taxon>
        <taxon>Endopterygota</taxon>
        <taxon>Coleoptera</taxon>
        <taxon>Polyphaga</taxon>
        <taxon>Cucujiformia</taxon>
        <taxon>Coccinelloidea</taxon>
        <taxon>Coccinellidae</taxon>
        <taxon>Epilachninae</taxon>
        <taxon>Epilachnini</taxon>
        <taxon>Henosepilachna</taxon>
    </lineage>
</organism>
<gene>
    <name evidence="9" type="ORF">WA026_023220</name>
</gene>
<dbReference type="EMBL" id="JARQZJ010000143">
    <property type="protein sequence ID" value="KAK9893008.1"/>
    <property type="molecule type" value="Genomic_DNA"/>
</dbReference>
<comment type="similarity">
    <text evidence="1 6">Belongs to the insulin family.</text>
</comment>
<evidence type="ECO:0000259" key="8">
    <source>
        <dbReference type="SMART" id="SM00078"/>
    </source>
</evidence>
<dbReference type="Gene3D" id="1.10.100.10">
    <property type="entry name" value="Insulin-like"/>
    <property type="match status" value="1"/>
</dbReference>
<dbReference type="InterPro" id="IPR036438">
    <property type="entry name" value="Insulin-like_sf"/>
</dbReference>
<evidence type="ECO:0000256" key="5">
    <source>
        <dbReference type="ARBA" id="ARBA00023157"/>
    </source>
</evidence>
<name>A0AAW1VGP4_9CUCU</name>
<feature type="chain" id="PRO_5043564987" description="Insulin-like domain-containing protein" evidence="7">
    <location>
        <begin position="22"/>
        <end position="135"/>
    </location>
</feature>
<dbReference type="InterPro" id="IPR022353">
    <property type="entry name" value="Insulin_CS"/>
</dbReference>
<accession>A0AAW1VGP4</accession>
<sequence length="135" mass="15819">MRLKLLITLAVFCILVNHCSSSETYRHYKRRFCGNKLVDAISLVCNKRYNSPSMKKSVDFNQEYLDDNSVPDYFANENQNALSSFRFLDRSFEDDNGGYFPLAYARRMKKGIYEECCLNPCTEDDLKAYCYIPRI</sequence>
<evidence type="ECO:0000256" key="1">
    <source>
        <dbReference type="ARBA" id="ARBA00009034"/>
    </source>
</evidence>